<comment type="caution">
    <text evidence="2">The sequence shown here is derived from an EMBL/GenBank/DDBJ whole genome shotgun (WGS) entry which is preliminary data.</text>
</comment>
<name>A0ABW4QBF0_9MICC</name>
<keyword evidence="3" id="KW-1185">Reference proteome</keyword>
<protein>
    <submittedName>
        <fullName evidence="2">DUF4166 domain-containing protein</fullName>
    </submittedName>
</protein>
<evidence type="ECO:0000313" key="2">
    <source>
        <dbReference type="EMBL" id="MFD1847954.1"/>
    </source>
</evidence>
<reference evidence="3" key="1">
    <citation type="journal article" date="2019" name="Int. J. Syst. Evol. Microbiol.">
        <title>The Global Catalogue of Microorganisms (GCM) 10K type strain sequencing project: providing services to taxonomists for standard genome sequencing and annotation.</title>
        <authorList>
            <consortium name="The Broad Institute Genomics Platform"/>
            <consortium name="The Broad Institute Genome Sequencing Center for Infectious Disease"/>
            <person name="Wu L."/>
            <person name="Ma J."/>
        </authorList>
    </citation>
    <scope>NUCLEOTIDE SEQUENCE [LARGE SCALE GENOMIC DNA]</scope>
    <source>
        <strain evidence="3">JCM 11496</strain>
    </source>
</reference>
<sequence length="223" mass="25014">MLSIYQRALGTDFDRLQPELQAYFSLHSGAGKAGVGSGTFEVAGCPAWFARPVFRLAAAENSFFPEYGTDVPFTIVNYPHTDPFGRSSLTARRVLHFPGVDRVFEDTTSEEDGQLLDYVGAHRLTLTDLTCSVTAEGRMRMVSNRTRVFAGPVRLAVPEVVGATAYMEQWWDETTGRFRIQTRVVQRQLGTLLVYAGAFDYHLVDFDGVLPPGAEPRRWEKRR</sequence>
<dbReference type="EMBL" id="JBHUGA010000061">
    <property type="protein sequence ID" value="MFD1847954.1"/>
    <property type="molecule type" value="Genomic_DNA"/>
</dbReference>
<evidence type="ECO:0000313" key="3">
    <source>
        <dbReference type="Proteomes" id="UP001597307"/>
    </source>
</evidence>
<evidence type="ECO:0000259" key="1">
    <source>
        <dbReference type="Pfam" id="PF13761"/>
    </source>
</evidence>
<dbReference type="InterPro" id="IPR025311">
    <property type="entry name" value="DUF4166"/>
</dbReference>
<feature type="domain" description="DUF4166" evidence="1">
    <location>
        <begin position="16"/>
        <end position="199"/>
    </location>
</feature>
<gene>
    <name evidence="2" type="ORF">ACFSFX_15290</name>
</gene>
<organism evidence="2 3">
    <name type="scientific">Arthrobacter flavus</name>
    <dbReference type="NCBI Taxonomy" id="95172"/>
    <lineage>
        <taxon>Bacteria</taxon>
        <taxon>Bacillati</taxon>
        <taxon>Actinomycetota</taxon>
        <taxon>Actinomycetes</taxon>
        <taxon>Micrococcales</taxon>
        <taxon>Micrococcaceae</taxon>
        <taxon>Arthrobacter</taxon>
    </lineage>
</organism>
<accession>A0ABW4QBF0</accession>
<dbReference type="Pfam" id="PF13761">
    <property type="entry name" value="DUF4166"/>
    <property type="match status" value="1"/>
</dbReference>
<dbReference type="Proteomes" id="UP001597307">
    <property type="component" value="Unassembled WGS sequence"/>
</dbReference>
<dbReference type="RefSeq" id="WP_343881256.1">
    <property type="nucleotide sequence ID" value="NZ_BAAAIJ010000056.1"/>
</dbReference>
<proteinExistence type="predicted"/>